<sequence>MQGCPVASRPAESNNALSSGVAYWKRSVAVTGGKKDQVVWKLAVNGHRDETVDRTTNGGGKQVPRVYWTGRHKRD</sequence>
<comment type="caution">
    <text evidence="2">The sequence shown here is derived from an EMBL/GenBank/DDBJ whole genome shotgun (WGS) entry which is preliminary data.</text>
</comment>
<dbReference type="Proteomes" id="UP001066276">
    <property type="component" value="Chromosome 8"/>
</dbReference>
<dbReference type="AlphaFoldDB" id="A0AAV7NTB4"/>
<feature type="region of interest" description="Disordered" evidence="1">
    <location>
        <begin position="50"/>
        <end position="75"/>
    </location>
</feature>
<evidence type="ECO:0000256" key="1">
    <source>
        <dbReference type="SAM" id="MobiDB-lite"/>
    </source>
</evidence>
<organism evidence="2 3">
    <name type="scientific">Pleurodeles waltl</name>
    <name type="common">Iberian ribbed newt</name>
    <dbReference type="NCBI Taxonomy" id="8319"/>
    <lineage>
        <taxon>Eukaryota</taxon>
        <taxon>Metazoa</taxon>
        <taxon>Chordata</taxon>
        <taxon>Craniata</taxon>
        <taxon>Vertebrata</taxon>
        <taxon>Euteleostomi</taxon>
        <taxon>Amphibia</taxon>
        <taxon>Batrachia</taxon>
        <taxon>Caudata</taxon>
        <taxon>Salamandroidea</taxon>
        <taxon>Salamandridae</taxon>
        <taxon>Pleurodelinae</taxon>
        <taxon>Pleurodeles</taxon>
    </lineage>
</organism>
<gene>
    <name evidence="2" type="ORF">NDU88_004294</name>
</gene>
<name>A0AAV7NTB4_PLEWA</name>
<evidence type="ECO:0000313" key="2">
    <source>
        <dbReference type="EMBL" id="KAJ1116075.1"/>
    </source>
</evidence>
<dbReference type="EMBL" id="JANPWB010000012">
    <property type="protein sequence ID" value="KAJ1116075.1"/>
    <property type="molecule type" value="Genomic_DNA"/>
</dbReference>
<evidence type="ECO:0000313" key="3">
    <source>
        <dbReference type="Proteomes" id="UP001066276"/>
    </source>
</evidence>
<protein>
    <submittedName>
        <fullName evidence="2">Uncharacterized protein</fullName>
    </submittedName>
</protein>
<accession>A0AAV7NTB4</accession>
<reference evidence="2" key="1">
    <citation type="journal article" date="2022" name="bioRxiv">
        <title>Sequencing and chromosome-scale assembly of the giantPleurodeles waltlgenome.</title>
        <authorList>
            <person name="Brown T."/>
            <person name="Elewa A."/>
            <person name="Iarovenko S."/>
            <person name="Subramanian E."/>
            <person name="Araus A.J."/>
            <person name="Petzold A."/>
            <person name="Susuki M."/>
            <person name="Suzuki K.-i.T."/>
            <person name="Hayashi T."/>
            <person name="Toyoda A."/>
            <person name="Oliveira C."/>
            <person name="Osipova E."/>
            <person name="Leigh N.D."/>
            <person name="Simon A."/>
            <person name="Yun M.H."/>
        </authorList>
    </citation>
    <scope>NUCLEOTIDE SEQUENCE</scope>
    <source>
        <strain evidence="2">20211129_DDA</strain>
        <tissue evidence="2">Liver</tissue>
    </source>
</reference>
<keyword evidence="3" id="KW-1185">Reference proteome</keyword>
<proteinExistence type="predicted"/>